<gene>
    <name evidence="1" type="ORF">LAESUDRAFT_313310</name>
</gene>
<sequence>MIGQARVEVPVTSVRLPFIASCERIFTQCLDIGAAYTARVAKADKVKRHRQPKVRLLADPLVIAELAEEAGPTQPNTIWHIATELAAAAGATEAETKRKLAWPALNNIPDYVDKTMAWDIFLGEIFYKLSPSHELRPGMALAAMRAFNKRYPESCFTLVETPVAALKVSNVVHGSKGQGEMTRAHRTASIPM</sequence>
<reference evidence="1 2" key="1">
    <citation type="journal article" date="2016" name="Mol. Biol. Evol.">
        <title>Comparative Genomics of Early-Diverging Mushroom-Forming Fungi Provides Insights into the Origins of Lignocellulose Decay Capabilities.</title>
        <authorList>
            <person name="Nagy L.G."/>
            <person name="Riley R."/>
            <person name="Tritt A."/>
            <person name="Adam C."/>
            <person name="Daum C."/>
            <person name="Floudas D."/>
            <person name="Sun H."/>
            <person name="Yadav J.S."/>
            <person name="Pangilinan J."/>
            <person name="Larsson K.H."/>
            <person name="Matsuura K."/>
            <person name="Barry K."/>
            <person name="Labutti K."/>
            <person name="Kuo R."/>
            <person name="Ohm R.A."/>
            <person name="Bhattacharya S.S."/>
            <person name="Shirouzu T."/>
            <person name="Yoshinaga Y."/>
            <person name="Martin F.M."/>
            <person name="Grigoriev I.V."/>
            <person name="Hibbett D.S."/>
        </authorList>
    </citation>
    <scope>NUCLEOTIDE SEQUENCE [LARGE SCALE GENOMIC DNA]</scope>
    <source>
        <strain evidence="1 2">93-53</strain>
    </source>
</reference>
<organism evidence="1 2">
    <name type="scientific">Laetiporus sulphureus 93-53</name>
    <dbReference type="NCBI Taxonomy" id="1314785"/>
    <lineage>
        <taxon>Eukaryota</taxon>
        <taxon>Fungi</taxon>
        <taxon>Dikarya</taxon>
        <taxon>Basidiomycota</taxon>
        <taxon>Agaricomycotina</taxon>
        <taxon>Agaricomycetes</taxon>
        <taxon>Polyporales</taxon>
        <taxon>Laetiporus</taxon>
    </lineage>
</organism>
<evidence type="ECO:0000313" key="2">
    <source>
        <dbReference type="Proteomes" id="UP000076871"/>
    </source>
</evidence>
<accession>A0A165D5G4</accession>
<protein>
    <submittedName>
        <fullName evidence="1">Uncharacterized protein</fullName>
    </submittedName>
</protein>
<dbReference type="AlphaFoldDB" id="A0A165D5G4"/>
<dbReference type="InParanoid" id="A0A165D5G4"/>
<name>A0A165D5G4_9APHY</name>
<keyword evidence="2" id="KW-1185">Reference proteome</keyword>
<dbReference type="Proteomes" id="UP000076871">
    <property type="component" value="Unassembled WGS sequence"/>
</dbReference>
<evidence type="ECO:0000313" key="1">
    <source>
        <dbReference type="EMBL" id="KZT04186.1"/>
    </source>
</evidence>
<proteinExistence type="predicted"/>
<dbReference type="GeneID" id="63818999"/>
<dbReference type="EMBL" id="KV427638">
    <property type="protein sequence ID" value="KZT04186.1"/>
    <property type="molecule type" value="Genomic_DNA"/>
</dbReference>
<dbReference type="RefSeq" id="XP_040761926.1">
    <property type="nucleotide sequence ID" value="XM_040901968.1"/>
</dbReference>